<reference evidence="1 2" key="1">
    <citation type="submission" date="2018-06" db="EMBL/GenBank/DDBJ databases">
        <title>Genomic Encyclopedia of Archaeal and Bacterial Type Strains, Phase II (KMG-II): from individual species to whole genera.</title>
        <authorList>
            <person name="Goeker M."/>
        </authorList>
    </citation>
    <scope>NUCLEOTIDE SEQUENCE [LARGE SCALE GENOMIC DNA]</scope>
    <source>
        <strain evidence="1 2">DSM 27372</strain>
    </source>
</reference>
<dbReference type="AlphaFoldDB" id="A0A318UDM4"/>
<gene>
    <name evidence="1" type="ORF">B0O44_104482</name>
</gene>
<dbReference type="OrthoDB" id="118532at2"/>
<dbReference type="InterPro" id="IPR013320">
    <property type="entry name" value="ConA-like_dom_sf"/>
</dbReference>
<proteinExistence type="predicted"/>
<comment type="caution">
    <text evidence="1">The sequence shown here is derived from an EMBL/GenBank/DDBJ whole genome shotgun (WGS) entry which is preliminary data.</text>
</comment>
<organism evidence="1 2">
    <name type="scientific">Pedobacter nutrimenti</name>
    <dbReference type="NCBI Taxonomy" id="1241337"/>
    <lineage>
        <taxon>Bacteria</taxon>
        <taxon>Pseudomonadati</taxon>
        <taxon>Bacteroidota</taxon>
        <taxon>Sphingobacteriia</taxon>
        <taxon>Sphingobacteriales</taxon>
        <taxon>Sphingobacteriaceae</taxon>
        <taxon>Pedobacter</taxon>
    </lineage>
</organism>
<protein>
    <recommendedName>
        <fullName evidence="3">3-keto-disaccharide hydrolase domain-containing protein</fullName>
    </recommendedName>
</protein>
<accession>A0A318UDM4</accession>
<dbReference type="Gene3D" id="2.60.120.560">
    <property type="entry name" value="Exo-inulinase, domain 1"/>
    <property type="match status" value="1"/>
</dbReference>
<evidence type="ECO:0008006" key="3">
    <source>
        <dbReference type="Google" id="ProtNLM"/>
    </source>
</evidence>
<dbReference type="GO" id="GO:0004553">
    <property type="term" value="F:hydrolase activity, hydrolyzing O-glycosyl compounds"/>
    <property type="evidence" value="ECO:0007669"/>
    <property type="project" value="UniProtKB-ARBA"/>
</dbReference>
<dbReference type="EMBL" id="QKLU01000004">
    <property type="protein sequence ID" value="PYF74311.1"/>
    <property type="molecule type" value="Genomic_DNA"/>
</dbReference>
<sequence>MTKTVKALFKHLRSSKNNLFKGSILLLLITGIASPKIILAQNSTQAYRVVNRSMHLDKKSDALHLNEVEGAGIAWIKNKTFTNGTIEFDVKGKDTLQSSFVGIAFNGLNDTTYQCIYFRPFNFLAADPVRKSHAVQYIAMPRHDWPTLRDNFPNQYEQPISTPPNPNEWFHVKIQVSEKQISVYVNGNKDAALTLKPLVNTWGKMIGYWAGNGSGGDWKNLKITSR</sequence>
<evidence type="ECO:0000313" key="2">
    <source>
        <dbReference type="Proteomes" id="UP000248198"/>
    </source>
</evidence>
<dbReference type="Proteomes" id="UP000248198">
    <property type="component" value="Unassembled WGS sequence"/>
</dbReference>
<dbReference type="GO" id="GO:0005975">
    <property type="term" value="P:carbohydrate metabolic process"/>
    <property type="evidence" value="ECO:0007669"/>
    <property type="project" value="UniProtKB-ARBA"/>
</dbReference>
<name>A0A318UDM4_9SPHI</name>
<dbReference type="SUPFAM" id="SSF49899">
    <property type="entry name" value="Concanavalin A-like lectins/glucanases"/>
    <property type="match status" value="1"/>
</dbReference>
<dbReference type="RefSeq" id="WP_110831509.1">
    <property type="nucleotide sequence ID" value="NZ_QKLU01000004.1"/>
</dbReference>
<evidence type="ECO:0000313" key="1">
    <source>
        <dbReference type="EMBL" id="PYF74311.1"/>
    </source>
</evidence>
<keyword evidence="2" id="KW-1185">Reference proteome</keyword>